<accession>D9PIS4</accession>
<feature type="domain" description="RiboL-PSP-HEPN" evidence="1">
    <location>
        <begin position="40"/>
        <end position="230"/>
    </location>
</feature>
<evidence type="ECO:0000259" key="1">
    <source>
        <dbReference type="Pfam" id="PF18735"/>
    </source>
</evidence>
<reference evidence="2" key="2">
    <citation type="journal article" date="2011" name="Microb. Ecol.">
        <title>Taxonomic and Functional Metagenomic Profiling of the Microbial Community in the Anoxic Sediment of a Sub-saline Shallow Lake (Laguna de Carrizo, Central Spain).</title>
        <authorList>
            <person name="Ferrer M."/>
            <person name="Guazzaroni M.E."/>
            <person name="Richter M."/>
            <person name="Garcia-Salamanca A."/>
            <person name="Yarza P."/>
            <person name="Suarez-Suarez A."/>
            <person name="Solano J."/>
            <person name="Alcaide M."/>
            <person name="van Dillewijn P."/>
            <person name="Molina-Henares M.A."/>
            <person name="Lopez-Cortes N."/>
            <person name="Al-Ramahi Y."/>
            <person name="Guerrero C."/>
            <person name="Acosta A."/>
            <person name="de Eugenio L.I."/>
            <person name="Martinez V."/>
            <person name="Marques S."/>
            <person name="Rojo F."/>
            <person name="Santero E."/>
            <person name="Genilloud O."/>
            <person name="Perez-Perez J."/>
            <person name="Rossello-Mora R."/>
            <person name="Ramos J.L."/>
        </authorList>
    </citation>
    <scope>NUCLEOTIDE SEQUENCE</scope>
</reference>
<sequence>MAKQKVGDFYVDSYPTGAVVTETIARTDFNAARTHAITLINIHDEKTGGGKGRPPQELEALKRSALILAITAWESFVEDTVTFELDKKLKGASKATELQSIFNGVAAEWLDPERSPKRHGPDLAKWTGEEWKVRVRESLALTLETFHTPNTENTNRLFKRYLGIQIQDSWSWNAMSAANAQKKLDDLIKLRGRVVHRGKTLHPASAKLPDVKRNTVVDALNLLYSLVSVTESALNVAPSVGTGA</sequence>
<organism evidence="2">
    <name type="scientific">sediment metagenome</name>
    <dbReference type="NCBI Taxonomy" id="749907"/>
    <lineage>
        <taxon>unclassified sequences</taxon>
        <taxon>metagenomes</taxon>
        <taxon>ecological metagenomes</taxon>
    </lineage>
</organism>
<evidence type="ECO:0000313" key="2">
    <source>
        <dbReference type="EMBL" id="EFK96541.1"/>
    </source>
</evidence>
<dbReference type="EMBL" id="ADZX01000451">
    <property type="protein sequence ID" value="EFK96541.1"/>
    <property type="molecule type" value="Genomic_DNA"/>
</dbReference>
<dbReference type="AlphaFoldDB" id="D9PIS4"/>
<name>D9PIS4_9ZZZZ</name>
<proteinExistence type="predicted"/>
<reference evidence="2" key="1">
    <citation type="submission" date="2010-07" db="EMBL/GenBank/DDBJ databases">
        <authorList>
            <consortium name="CONSOLIDER consortium CSD2007-00005"/>
            <person name="Guazzaroni M.-E."/>
            <person name="Richter M."/>
            <person name="Garcia-Salamanca A."/>
            <person name="Yarza P."/>
            <person name="Ferrer M."/>
        </authorList>
    </citation>
    <scope>NUCLEOTIDE SEQUENCE</scope>
</reference>
<comment type="caution">
    <text evidence="2">The sequence shown here is derived from an EMBL/GenBank/DDBJ whole genome shotgun (WGS) entry which is preliminary data.</text>
</comment>
<protein>
    <recommendedName>
        <fullName evidence="1">RiboL-PSP-HEPN domain-containing protein</fullName>
    </recommendedName>
</protein>
<dbReference type="Pfam" id="PF18735">
    <property type="entry name" value="HEPN_RiboL-PSP"/>
    <property type="match status" value="1"/>
</dbReference>
<gene>
    <name evidence="2" type="ORF">LDC_1432</name>
</gene>
<dbReference type="InterPro" id="IPR041519">
    <property type="entry name" value="HEPN_RiboL-PSP"/>
</dbReference>